<reference evidence="2" key="1">
    <citation type="submission" date="2020-08" db="EMBL/GenBank/DDBJ databases">
        <title>Multicomponent nature underlies the extraordinary mechanical properties of spider dragline silk.</title>
        <authorList>
            <person name="Kono N."/>
            <person name="Nakamura H."/>
            <person name="Mori M."/>
            <person name="Yoshida Y."/>
            <person name="Ohtoshi R."/>
            <person name="Malay A.D."/>
            <person name="Moran D.A.P."/>
            <person name="Tomita M."/>
            <person name="Numata K."/>
            <person name="Arakawa K."/>
        </authorList>
    </citation>
    <scope>NUCLEOTIDE SEQUENCE</scope>
</reference>
<comment type="caution">
    <text evidence="2">The sequence shown here is derived from an EMBL/GenBank/DDBJ whole genome shotgun (WGS) entry which is preliminary data.</text>
</comment>
<dbReference type="AlphaFoldDB" id="A0A8X6IXR0"/>
<gene>
    <name evidence="2" type="primary">NCL1_29438</name>
    <name evidence="2" type="ORF">NPIL_403921</name>
</gene>
<dbReference type="Proteomes" id="UP000887013">
    <property type="component" value="Unassembled WGS sequence"/>
</dbReference>
<feature type="domain" description="BTB" evidence="1">
    <location>
        <begin position="263"/>
        <end position="342"/>
    </location>
</feature>
<dbReference type="Gene3D" id="3.30.710.10">
    <property type="entry name" value="Potassium Channel Kv1.1, Chain A"/>
    <property type="match status" value="1"/>
</dbReference>
<dbReference type="InterPro" id="IPR000210">
    <property type="entry name" value="BTB/POZ_dom"/>
</dbReference>
<dbReference type="EMBL" id="BMAW01093947">
    <property type="protein sequence ID" value="GFS62902.1"/>
    <property type="molecule type" value="Genomic_DNA"/>
</dbReference>
<dbReference type="InterPro" id="IPR011333">
    <property type="entry name" value="SKP1/BTB/POZ_sf"/>
</dbReference>
<evidence type="ECO:0000313" key="2">
    <source>
        <dbReference type="EMBL" id="GFS62902.1"/>
    </source>
</evidence>
<dbReference type="SUPFAM" id="SSF54695">
    <property type="entry name" value="POZ domain"/>
    <property type="match status" value="1"/>
</dbReference>
<dbReference type="OrthoDB" id="6425238at2759"/>
<evidence type="ECO:0000259" key="1">
    <source>
        <dbReference type="Pfam" id="PF00651"/>
    </source>
</evidence>
<name>A0A8X6IXR0_NEPPI</name>
<sequence length="397" mass="45966">MSCNSEIIDTSIDLIIKDFSSIIRPENEWICEKKKRCGDYIFCVSMDPSKGYMLVNVNEIRHSELSMLHETFDILRWTVCVIDVNGAGKHFQSFQRTVEFSSRKVLFYELVSQKFLKLFFLLEHADELLPGDVLTLRFDISYISCAGMKKELEYGHLAKEWQEMNNLSNKELSSTNMMNEREMGLLNKHLFRNGNVAMKNSNNVDCSTHDISLKNNEKNINNKKGNSTECNYKLDENDWVIKSSTKKIVISLIEGKISVGSKLISASPVFKCMVNIDMAEKHSKCIDLSHVKIEILMDLLYYLDNGILRDESFFVAQELYILAHMYMMEELQYVCAIYIAKSLNCVNFNYVKTFADFFADNHLLKLVNSKYYEIFGITPRSCQVQEGNDRPDFNCYV</sequence>
<organism evidence="2 3">
    <name type="scientific">Nephila pilipes</name>
    <name type="common">Giant wood spider</name>
    <name type="synonym">Nephila maculata</name>
    <dbReference type="NCBI Taxonomy" id="299642"/>
    <lineage>
        <taxon>Eukaryota</taxon>
        <taxon>Metazoa</taxon>
        <taxon>Ecdysozoa</taxon>
        <taxon>Arthropoda</taxon>
        <taxon>Chelicerata</taxon>
        <taxon>Arachnida</taxon>
        <taxon>Araneae</taxon>
        <taxon>Araneomorphae</taxon>
        <taxon>Entelegynae</taxon>
        <taxon>Araneoidea</taxon>
        <taxon>Nephilidae</taxon>
        <taxon>Nephila</taxon>
    </lineage>
</organism>
<dbReference type="Pfam" id="PF00651">
    <property type="entry name" value="BTB"/>
    <property type="match status" value="1"/>
</dbReference>
<proteinExistence type="predicted"/>
<protein>
    <submittedName>
        <fullName evidence="2">BTB domain-containing protein</fullName>
    </submittedName>
</protein>
<accession>A0A8X6IXR0</accession>
<keyword evidence="3" id="KW-1185">Reference proteome</keyword>
<evidence type="ECO:0000313" key="3">
    <source>
        <dbReference type="Proteomes" id="UP000887013"/>
    </source>
</evidence>